<dbReference type="Pfam" id="PF10282">
    <property type="entry name" value="Lactonase"/>
    <property type="match status" value="1"/>
</dbReference>
<dbReference type="InterPro" id="IPR015943">
    <property type="entry name" value="WD40/YVTN_repeat-like_dom_sf"/>
</dbReference>
<accession>A0ABT1XEE6</accession>
<dbReference type="EMBL" id="JANKHG010000001">
    <property type="protein sequence ID" value="MCR2745269.1"/>
    <property type="molecule type" value="Genomic_DNA"/>
</dbReference>
<comment type="caution">
    <text evidence="2">The sequence shown here is derived from an EMBL/GenBank/DDBJ whole genome shotgun (WGS) entry which is preliminary data.</text>
</comment>
<evidence type="ECO:0000313" key="3">
    <source>
        <dbReference type="Proteomes" id="UP001165267"/>
    </source>
</evidence>
<dbReference type="Gene3D" id="2.130.10.10">
    <property type="entry name" value="YVTN repeat-like/Quinoprotein amine dehydrogenase"/>
    <property type="match status" value="2"/>
</dbReference>
<dbReference type="PANTHER" id="PTHR47197">
    <property type="entry name" value="PROTEIN NIRF"/>
    <property type="match status" value="1"/>
</dbReference>
<feature type="signal peptide" evidence="1">
    <location>
        <begin position="1"/>
        <end position="17"/>
    </location>
</feature>
<evidence type="ECO:0000313" key="2">
    <source>
        <dbReference type="EMBL" id="MCR2745269.1"/>
    </source>
</evidence>
<dbReference type="Proteomes" id="UP001165267">
    <property type="component" value="Unassembled WGS sequence"/>
</dbReference>
<proteinExistence type="predicted"/>
<dbReference type="InterPro" id="IPR019405">
    <property type="entry name" value="Lactonase_7-beta_prop"/>
</dbReference>
<gene>
    <name evidence="2" type="ORF">NSP04_01245</name>
</gene>
<dbReference type="PANTHER" id="PTHR47197:SF3">
    <property type="entry name" value="DIHYDRO-HEME D1 DEHYDROGENASE"/>
    <property type="match status" value="1"/>
</dbReference>
<evidence type="ECO:0000256" key="1">
    <source>
        <dbReference type="SAM" id="SignalP"/>
    </source>
</evidence>
<dbReference type="RefSeq" id="WP_257510518.1">
    <property type="nucleotide sequence ID" value="NZ_JANKHG010000001.1"/>
</dbReference>
<dbReference type="SUPFAM" id="SSF51004">
    <property type="entry name" value="C-terminal (heme d1) domain of cytochrome cd1-nitrite reductase"/>
    <property type="match status" value="1"/>
</dbReference>
<keyword evidence="3" id="KW-1185">Reference proteome</keyword>
<organism evidence="2 3">
    <name type="scientific">Limnobacter parvus</name>
    <dbReference type="NCBI Taxonomy" id="2939690"/>
    <lineage>
        <taxon>Bacteria</taxon>
        <taxon>Pseudomonadati</taxon>
        <taxon>Pseudomonadota</taxon>
        <taxon>Betaproteobacteria</taxon>
        <taxon>Burkholderiales</taxon>
        <taxon>Burkholderiaceae</taxon>
        <taxon>Limnobacter</taxon>
    </lineage>
</organism>
<dbReference type="InterPro" id="IPR051200">
    <property type="entry name" value="Host-pathogen_enzymatic-act"/>
</dbReference>
<reference evidence="2" key="1">
    <citation type="submission" date="2022-07" db="EMBL/GenBank/DDBJ databases">
        <authorList>
            <person name="Xamxidin M."/>
        </authorList>
    </citation>
    <scope>NUCLEOTIDE SEQUENCE</scope>
    <source>
        <strain evidence="2">YS8-69</strain>
    </source>
</reference>
<name>A0ABT1XEE6_9BURK</name>
<feature type="chain" id="PRO_5046506513" evidence="1">
    <location>
        <begin position="18"/>
        <end position="352"/>
    </location>
</feature>
<sequence length="352" mass="38060">MKFRVTTLVLSTAILLAACSKQDEAPAPAVEETTLEAVPLANPAPQGKFYITNQEGPISIYSLADYSKLGEISVGKGGRGMGLVDDERLLAVAVPATNDIAIVDLATRAVVRRVPVGHNPETVRVQGMLAYATLDPQTKGSPTKLAVIDLSTGEKTWELDVGLQALGMELSADGEHILVTHEANETISVHELETGKLLKTIETREYGIRPRGIARSPDGDYFAVTLEYGNKILILDRDYTITQEIPTGEVPYGISYNRTGTEIFVALARGKAVQVFNTETLELKREIPIGERCLHFSLTPDDKNLVVACGRSNNVLVLNAETGELVKELPEPDRAPWGVMMLPKSVGSLSSP</sequence>
<dbReference type="PROSITE" id="PS51257">
    <property type="entry name" value="PROKAR_LIPOPROTEIN"/>
    <property type="match status" value="1"/>
</dbReference>
<keyword evidence="1" id="KW-0732">Signal</keyword>
<dbReference type="InterPro" id="IPR011048">
    <property type="entry name" value="Haem_d1_sf"/>
</dbReference>
<protein>
    <submittedName>
        <fullName evidence="2">Beta-propeller fold lactonase family protein</fullName>
    </submittedName>
</protein>